<organism evidence="2 3">
    <name type="scientific">Meganyctiphanes norvegica</name>
    <name type="common">Northern krill</name>
    <name type="synonym">Thysanopoda norvegica</name>
    <dbReference type="NCBI Taxonomy" id="48144"/>
    <lineage>
        <taxon>Eukaryota</taxon>
        <taxon>Metazoa</taxon>
        <taxon>Ecdysozoa</taxon>
        <taxon>Arthropoda</taxon>
        <taxon>Crustacea</taxon>
        <taxon>Multicrustacea</taxon>
        <taxon>Malacostraca</taxon>
        <taxon>Eumalacostraca</taxon>
        <taxon>Eucarida</taxon>
        <taxon>Euphausiacea</taxon>
        <taxon>Euphausiidae</taxon>
        <taxon>Meganyctiphanes</taxon>
    </lineage>
</organism>
<dbReference type="Proteomes" id="UP001497623">
    <property type="component" value="Unassembled WGS sequence"/>
</dbReference>
<keyword evidence="1" id="KW-0812">Transmembrane</keyword>
<evidence type="ECO:0000313" key="3">
    <source>
        <dbReference type="Proteomes" id="UP001497623"/>
    </source>
</evidence>
<dbReference type="EMBL" id="CAXKWB010000231">
    <property type="protein sequence ID" value="CAL4059899.1"/>
    <property type="molecule type" value="Genomic_DNA"/>
</dbReference>
<dbReference type="AlphaFoldDB" id="A0AAV2PIM5"/>
<feature type="transmembrane region" description="Helical" evidence="1">
    <location>
        <begin position="55"/>
        <end position="79"/>
    </location>
</feature>
<accession>A0AAV2PIM5</accession>
<keyword evidence="1" id="KW-1133">Transmembrane helix</keyword>
<name>A0AAV2PIM5_MEGNR</name>
<proteinExistence type="predicted"/>
<sequence length="147" mass="17045">MMRRLRYRLTGSSLRWWWTECASSCSRSSPYWPPSRCCSLHLILPYRTYYMSQHFLCPAIGILLLWSWTGCVSLPSLFLSSWPQQPPSSLRHTLWCLRHEAEEHVSMCLITFTDHGVLDNLGEYKAEEYLSACLITLTNHGIIDCLG</sequence>
<keyword evidence="1" id="KW-0472">Membrane</keyword>
<evidence type="ECO:0000313" key="2">
    <source>
        <dbReference type="EMBL" id="CAL4059899.1"/>
    </source>
</evidence>
<comment type="caution">
    <text evidence="2">The sequence shown here is derived from an EMBL/GenBank/DDBJ whole genome shotgun (WGS) entry which is preliminary data.</text>
</comment>
<gene>
    <name evidence="2" type="ORF">MNOR_LOCUS942</name>
</gene>
<protein>
    <submittedName>
        <fullName evidence="2">Uncharacterized protein</fullName>
    </submittedName>
</protein>
<keyword evidence="3" id="KW-1185">Reference proteome</keyword>
<evidence type="ECO:0000256" key="1">
    <source>
        <dbReference type="SAM" id="Phobius"/>
    </source>
</evidence>
<reference evidence="2 3" key="1">
    <citation type="submission" date="2024-05" db="EMBL/GenBank/DDBJ databases">
        <authorList>
            <person name="Wallberg A."/>
        </authorList>
    </citation>
    <scope>NUCLEOTIDE SEQUENCE [LARGE SCALE GENOMIC DNA]</scope>
</reference>